<comment type="caution">
    <text evidence="1">The sequence shown here is derived from an EMBL/GenBank/DDBJ whole genome shotgun (WGS) entry which is preliminary data.</text>
</comment>
<keyword evidence="2" id="KW-1185">Reference proteome</keyword>
<evidence type="ECO:0000313" key="1">
    <source>
        <dbReference type="EMBL" id="KAJ3521381.1"/>
    </source>
</evidence>
<protein>
    <submittedName>
        <fullName evidence="1">Uncharacterized protein</fullName>
    </submittedName>
</protein>
<gene>
    <name evidence="1" type="ORF">NM208_g13315</name>
</gene>
<dbReference type="Proteomes" id="UP001148629">
    <property type="component" value="Unassembled WGS sequence"/>
</dbReference>
<evidence type="ECO:0000313" key="2">
    <source>
        <dbReference type="Proteomes" id="UP001148629"/>
    </source>
</evidence>
<proteinExistence type="predicted"/>
<organism evidence="1 2">
    <name type="scientific">Fusarium decemcellulare</name>
    <dbReference type="NCBI Taxonomy" id="57161"/>
    <lineage>
        <taxon>Eukaryota</taxon>
        <taxon>Fungi</taxon>
        <taxon>Dikarya</taxon>
        <taxon>Ascomycota</taxon>
        <taxon>Pezizomycotina</taxon>
        <taxon>Sordariomycetes</taxon>
        <taxon>Hypocreomycetidae</taxon>
        <taxon>Hypocreales</taxon>
        <taxon>Nectriaceae</taxon>
        <taxon>Fusarium</taxon>
        <taxon>Fusarium decemcellulare species complex</taxon>
    </lineage>
</organism>
<reference evidence="1" key="1">
    <citation type="submission" date="2022-08" db="EMBL/GenBank/DDBJ databases">
        <title>Genome Sequence of Fusarium decemcellulare.</title>
        <authorList>
            <person name="Buettner E."/>
        </authorList>
    </citation>
    <scope>NUCLEOTIDE SEQUENCE</scope>
    <source>
        <strain evidence="1">Babe19</strain>
    </source>
</reference>
<name>A0ACC1RKB4_9HYPO</name>
<dbReference type="EMBL" id="JANRMS010002684">
    <property type="protein sequence ID" value="KAJ3521381.1"/>
    <property type="molecule type" value="Genomic_DNA"/>
</dbReference>
<accession>A0ACC1RKB4</accession>
<sequence length="439" mass="49866">MEVALTFGSLGDIIALCQLAVQLGRAVGVGGKVGESAKEYQQLRLDLDTLVRILMEVVATFQQHEISEELKVLDDATRSVVDQCASLIQDTLDRLQPRYHSSLSREVSGTKIKRAYKSIQWRVSEPERLRCLQEKIQEGVQRLSLLVGLATRKSARIDHAAMLARTDEIQTRVTQTCTNQAEILRLLQQANERHVKKLDHVSQQLVKQSERAQSLLAIAKDALSNIIEIKGLLIRVSQNVANIHMPFNSIYLDPTKELPVTLEDALGRHIEISAQWLDFLQWETFCALISDRFKNHNGYEMVTQRRYVLEDSASGRDLRSDWPLSACLRRGMKVNMSMIFQIEKITIGVCPRCKEVTDAVEGITVQCPRYDCAMWFQVYEPFTSILENGMKIQATLGLPIVTSALVEPANFHRVRLAHWSADHGKILSYLKRQFLKRKS</sequence>